<dbReference type="SMART" id="SM00849">
    <property type="entry name" value="Lactamase_B"/>
    <property type="match status" value="1"/>
</dbReference>
<dbReference type="NCBIfam" id="TIGR00360">
    <property type="entry name" value="ComEC_N-term"/>
    <property type="match status" value="1"/>
</dbReference>
<dbReference type="GO" id="GO:0005886">
    <property type="term" value="C:plasma membrane"/>
    <property type="evidence" value="ECO:0007669"/>
    <property type="project" value="UniProtKB-SubCell"/>
</dbReference>
<dbReference type="Proteomes" id="UP000294772">
    <property type="component" value="Unassembled WGS sequence"/>
</dbReference>
<evidence type="ECO:0000256" key="6">
    <source>
        <dbReference type="SAM" id="Phobius"/>
    </source>
</evidence>
<sequence>MREEAGSGPAAWVVPLGIVLGAALQLQERALWAGVGYALAALAAVALLAVLAWWRPRRHVPAALLAALALGWGGAGWQAQQRLAERLAPALEGVDLDVVGVVAAMPRVQPSGIRFRFAIESAHDTHGPVPVPREVLLGWYTGWREGGPAQGRPPVELKAGQRWQLRVRLRQPHGNLNPHGFDYELWLFEQGIGATGYVRDTGAAPPRLLDAAVGHPVERWRQAVRDAIHAQVDDERAAGVLAALVTGDQAAIDRDDWEVFRITGVAHLMAISGLHVTMFAWLAAAVLRRLWRCSARLMLALPAPVAARWGGLALAAAYAVFAGWGVPAQRTVLMLGAVTLLAQAGRQWPWPAVLCATAAVVTLCDPWALLQPGFWLSFVAVALLMATDADQVVAATWRVDAGASLWRRLRGQAWASVRGMLRTQLVATVGLAPLTMAFFHQVSLVGLLANLVAIPLVTLAITPLGLLGVLAPPLWTLGAACVEGLGALLQAMAGWPAALWLTAAGPGWAVAAAVAGGVLVVLPLPWRVRLLALPLLLPLAWPAPPRPPAGSFELLAVDVGQGTAVLVRTARHTLLYDAGPQYSPDSDAGQRVLLPLLRALGERRIDRLVLSHRDVDHVGGARAVLQAYPEAQVTSSLEAGHPLLQGRADAVHCAASPSWTWDGVHFEMLHPGPDEHSPPLKPNQVSCVLKVSGGGHAALLTGDIERREEARLVVEQAGRLRADLLLVPHHGSKTSSSAGFLDAVAPRVAVIQAGYRNRFGHPAAPVLARYAERGIEVVASPACGAYRWFEGDGVCERDLRRRYWHHGGVNPALQGGSQPVEAP</sequence>
<dbReference type="GO" id="GO:0030420">
    <property type="term" value="P:establishment of competence for transformation"/>
    <property type="evidence" value="ECO:0007669"/>
    <property type="project" value="InterPro"/>
</dbReference>
<keyword evidence="4 6" id="KW-1133">Transmembrane helix</keyword>
<evidence type="ECO:0000313" key="9">
    <source>
        <dbReference type="Proteomes" id="UP000294772"/>
    </source>
</evidence>
<feature type="transmembrane region" description="Helical" evidence="6">
    <location>
        <begin position="420"/>
        <end position="439"/>
    </location>
</feature>
<dbReference type="InterPro" id="IPR052159">
    <property type="entry name" value="Competence_DNA_uptake"/>
</dbReference>
<feature type="transmembrane region" description="Helical" evidence="6">
    <location>
        <begin position="264"/>
        <end position="287"/>
    </location>
</feature>
<feature type="transmembrane region" description="Helical" evidence="6">
    <location>
        <begin position="31"/>
        <end position="54"/>
    </location>
</feature>
<dbReference type="EMBL" id="SLXF01000002">
    <property type="protein sequence ID" value="TCP08500.1"/>
    <property type="molecule type" value="Genomic_DNA"/>
</dbReference>
<dbReference type="InterPro" id="IPR004797">
    <property type="entry name" value="Competence_ComEC/Rec2"/>
</dbReference>
<dbReference type="InterPro" id="IPR004477">
    <property type="entry name" value="ComEC_N"/>
</dbReference>
<comment type="caution">
    <text evidence="8">The sequence shown here is derived from an EMBL/GenBank/DDBJ whole genome shotgun (WGS) entry which is preliminary data.</text>
</comment>
<evidence type="ECO:0000313" key="8">
    <source>
        <dbReference type="EMBL" id="TCP08500.1"/>
    </source>
</evidence>
<organism evidence="8 9">
    <name type="scientific">Caldimonas thermodepolymerans</name>
    <dbReference type="NCBI Taxonomy" id="215580"/>
    <lineage>
        <taxon>Bacteria</taxon>
        <taxon>Pseudomonadati</taxon>
        <taxon>Pseudomonadota</taxon>
        <taxon>Betaproteobacteria</taxon>
        <taxon>Burkholderiales</taxon>
        <taxon>Sphaerotilaceae</taxon>
        <taxon>Caldimonas</taxon>
    </lineage>
</organism>
<keyword evidence="3 6" id="KW-0812">Transmembrane</keyword>
<feature type="transmembrane region" description="Helical" evidence="6">
    <location>
        <begin position="6"/>
        <end position="24"/>
    </location>
</feature>
<feature type="domain" description="Metallo-beta-lactamase" evidence="7">
    <location>
        <begin position="561"/>
        <end position="755"/>
    </location>
</feature>
<dbReference type="SUPFAM" id="SSF56281">
    <property type="entry name" value="Metallo-hydrolase/oxidoreductase"/>
    <property type="match status" value="1"/>
</dbReference>
<dbReference type="PANTHER" id="PTHR30619:SF1">
    <property type="entry name" value="RECOMBINATION PROTEIN 2"/>
    <property type="match status" value="1"/>
</dbReference>
<evidence type="ECO:0000256" key="4">
    <source>
        <dbReference type="ARBA" id="ARBA00022989"/>
    </source>
</evidence>
<proteinExistence type="predicted"/>
<protein>
    <submittedName>
        <fullName evidence="8">Competence protein ComEC</fullName>
    </submittedName>
</protein>
<gene>
    <name evidence="8" type="ORF">EV676_1022</name>
</gene>
<accession>A0AA46HWQ5</accession>
<reference evidence="8 9" key="1">
    <citation type="submission" date="2019-03" db="EMBL/GenBank/DDBJ databases">
        <title>Genomic Encyclopedia of Type Strains, Phase IV (KMG-IV): sequencing the most valuable type-strain genomes for metagenomic binning, comparative biology and taxonomic classification.</title>
        <authorList>
            <person name="Goeker M."/>
        </authorList>
    </citation>
    <scope>NUCLEOTIDE SEQUENCE [LARGE SCALE GENOMIC DNA]</scope>
    <source>
        <strain evidence="8 9">DSM 15264</strain>
    </source>
</reference>
<evidence type="ECO:0000256" key="2">
    <source>
        <dbReference type="ARBA" id="ARBA00022475"/>
    </source>
</evidence>
<feature type="transmembrane region" description="Helical" evidence="6">
    <location>
        <begin position="507"/>
        <end position="526"/>
    </location>
</feature>
<dbReference type="Pfam" id="PF03772">
    <property type="entry name" value="Competence"/>
    <property type="match status" value="1"/>
</dbReference>
<dbReference type="NCBIfam" id="TIGR00361">
    <property type="entry name" value="ComEC_Rec2"/>
    <property type="match status" value="1"/>
</dbReference>
<dbReference type="RefSeq" id="WP_132763498.1">
    <property type="nucleotide sequence ID" value="NZ_CP110416.1"/>
</dbReference>
<feature type="transmembrane region" description="Helical" evidence="6">
    <location>
        <begin position="474"/>
        <end position="495"/>
    </location>
</feature>
<feature type="transmembrane region" description="Helical" evidence="6">
    <location>
        <begin position="307"/>
        <end position="327"/>
    </location>
</feature>
<keyword evidence="2" id="KW-1003">Cell membrane</keyword>
<comment type="subcellular location">
    <subcellularLocation>
        <location evidence="1">Cell membrane</location>
        <topology evidence="1">Multi-pass membrane protein</topology>
    </subcellularLocation>
</comment>
<dbReference type="InterPro" id="IPR025405">
    <property type="entry name" value="DUF4131"/>
</dbReference>
<dbReference type="Gene3D" id="3.60.15.10">
    <property type="entry name" value="Ribonuclease Z/Hydroxyacylglutathione hydrolase-like"/>
    <property type="match status" value="1"/>
</dbReference>
<evidence type="ECO:0000256" key="3">
    <source>
        <dbReference type="ARBA" id="ARBA00022692"/>
    </source>
</evidence>
<feature type="transmembrane region" description="Helical" evidence="6">
    <location>
        <begin position="445"/>
        <end position="467"/>
    </location>
</feature>
<feature type="transmembrane region" description="Helical" evidence="6">
    <location>
        <begin position="348"/>
        <end position="368"/>
    </location>
</feature>
<dbReference type="Pfam" id="PF13567">
    <property type="entry name" value="DUF4131"/>
    <property type="match status" value="1"/>
</dbReference>
<dbReference type="InterPro" id="IPR001279">
    <property type="entry name" value="Metallo-B-lactamas"/>
</dbReference>
<dbReference type="PANTHER" id="PTHR30619">
    <property type="entry name" value="DNA INTERNALIZATION/COMPETENCE PROTEIN COMEC/REC2"/>
    <property type="match status" value="1"/>
</dbReference>
<evidence type="ECO:0000256" key="5">
    <source>
        <dbReference type="ARBA" id="ARBA00023136"/>
    </source>
</evidence>
<dbReference type="AlphaFoldDB" id="A0AA46HWQ5"/>
<evidence type="ECO:0000259" key="7">
    <source>
        <dbReference type="SMART" id="SM00849"/>
    </source>
</evidence>
<name>A0AA46HWQ5_9BURK</name>
<dbReference type="InterPro" id="IPR036866">
    <property type="entry name" value="RibonucZ/Hydroxyglut_hydro"/>
</dbReference>
<keyword evidence="5 6" id="KW-0472">Membrane</keyword>
<dbReference type="Pfam" id="PF00753">
    <property type="entry name" value="Lactamase_B"/>
    <property type="match status" value="1"/>
</dbReference>
<dbReference type="InterPro" id="IPR035681">
    <property type="entry name" value="ComA-like_MBL"/>
</dbReference>
<dbReference type="CDD" id="cd07731">
    <property type="entry name" value="ComA-like_MBL-fold"/>
    <property type="match status" value="1"/>
</dbReference>
<evidence type="ECO:0000256" key="1">
    <source>
        <dbReference type="ARBA" id="ARBA00004651"/>
    </source>
</evidence>